<reference evidence="4" key="1">
    <citation type="journal article" date="2014" name="Int. J. Syst. Evol. Microbiol.">
        <title>Complete genome sequence of Corynebacterium casei LMG S-19264T (=DSM 44701T), isolated from a smear-ripened cheese.</title>
        <authorList>
            <consortium name="US DOE Joint Genome Institute (JGI-PGF)"/>
            <person name="Walter F."/>
            <person name="Albersmeier A."/>
            <person name="Kalinowski J."/>
            <person name="Ruckert C."/>
        </authorList>
    </citation>
    <scope>NUCLEOTIDE SEQUENCE</scope>
    <source>
        <strain evidence="4">NBRC 112290</strain>
    </source>
</reference>
<evidence type="ECO:0000313" key="5">
    <source>
        <dbReference type="Proteomes" id="UP001157161"/>
    </source>
</evidence>
<keyword evidence="2" id="KW-0813">Transport</keyword>
<reference evidence="4" key="2">
    <citation type="submission" date="2023-02" db="EMBL/GenBank/DDBJ databases">
        <authorList>
            <person name="Sun Q."/>
            <person name="Mori K."/>
        </authorList>
    </citation>
    <scope>NUCLEOTIDE SEQUENCE</scope>
    <source>
        <strain evidence="4">NBRC 112290</strain>
    </source>
</reference>
<comment type="similarity">
    <text evidence="1">Belongs to the bacterial solute-binding protein 1 family.</text>
</comment>
<evidence type="ECO:0000313" key="4">
    <source>
        <dbReference type="EMBL" id="GMA30544.1"/>
    </source>
</evidence>
<organism evidence="4 5">
    <name type="scientific">Litorihabitans aurantiacus</name>
    <dbReference type="NCBI Taxonomy" id="1930061"/>
    <lineage>
        <taxon>Bacteria</taxon>
        <taxon>Bacillati</taxon>
        <taxon>Actinomycetota</taxon>
        <taxon>Actinomycetes</taxon>
        <taxon>Micrococcales</taxon>
        <taxon>Beutenbergiaceae</taxon>
        <taxon>Litorihabitans</taxon>
    </lineage>
</organism>
<dbReference type="Pfam" id="PF01547">
    <property type="entry name" value="SBP_bac_1"/>
    <property type="match status" value="1"/>
</dbReference>
<comment type="caution">
    <text evidence="4">The sequence shown here is derived from an EMBL/GenBank/DDBJ whole genome shotgun (WGS) entry which is preliminary data.</text>
</comment>
<dbReference type="Gene3D" id="3.40.190.10">
    <property type="entry name" value="Periplasmic binding protein-like II"/>
    <property type="match status" value="2"/>
</dbReference>
<accession>A0AA37UM23</accession>
<keyword evidence="5" id="KW-1185">Reference proteome</keyword>
<dbReference type="Proteomes" id="UP001157161">
    <property type="component" value="Unassembled WGS sequence"/>
</dbReference>
<dbReference type="PANTHER" id="PTHR43649">
    <property type="entry name" value="ARABINOSE-BINDING PROTEIN-RELATED"/>
    <property type="match status" value="1"/>
</dbReference>
<name>A0AA37UM23_9MICO</name>
<dbReference type="EMBL" id="BSUM01000001">
    <property type="protein sequence ID" value="GMA30544.1"/>
    <property type="molecule type" value="Genomic_DNA"/>
</dbReference>
<gene>
    <name evidence="4" type="ORF">GCM10025875_05360</name>
</gene>
<dbReference type="SUPFAM" id="SSF53850">
    <property type="entry name" value="Periplasmic binding protein-like II"/>
    <property type="match status" value="1"/>
</dbReference>
<evidence type="ECO:0000256" key="3">
    <source>
        <dbReference type="ARBA" id="ARBA00022729"/>
    </source>
</evidence>
<evidence type="ECO:0000256" key="1">
    <source>
        <dbReference type="ARBA" id="ARBA00008520"/>
    </source>
</evidence>
<dbReference type="InterPro" id="IPR006059">
    <property type="entry name" value="SBP"/>
</dbReference>
<keyword evidence="3" id="KW-0732">Signal</keyword>
<protein>
    <submittedName>
        <fullName evidence="4">Sugar ABC transporter substrate-binding protein</fullName>
    </submittedName>
</protein>
<proteinExistence type="inferred from homology"/>
<dbReference type="InterPro" id="IPR050490">
    <property type="entry name" value="Bact_solute-bd_prot1"/>
</dbReference>
<dbReference type="AlphaFoldDB" id="A0AA37UM23"/>
<dbReference type="PANTHER" id="PTHR43649:SF34">
    <property type="entry name" value="ABC TRANSPORTER PERIPLASMIC-BINDING PROTEIN YCJN-RELATED"/>
    <property type="match status" value="1"/>
</dbReference>
<evidence type="ECO:0000256" key="2">
    <source>
        <dbReference type="ARBA" id="ARBA00022448"/>
    </source>
</evidence>
<sequence>MAALVATLGLAACGSGGDDGVELTWYINPDDGGQAEIAAQCTEAAGGAYTIATSLLPSEASSQREQLARRLAANDTSIDLMSIDPPYIPEMARAGFLAEVPAELQEVALDQAVQGALETASWQDELVTVPFWANTQLLWYRTSVAEAAGLDMSQPVTWDQIIEVARTQDVVLGVQGGREEALTVWINSLVASAGGEIVTGEASDAADVEVSIDSEAGAEAARILSEIGQEGLGGAGLPTSTENTNLADFQGDRGSFMVNWPFVWSAMNAAVEDGSLEQSVLDDVGWAPYPQVVEGEDSRPPLGGINLGVSAFSEHPQESFDAIACITEPAKQANYFVTNGNPPSAAEAFDDPAVQEAFPMAEELREGLEAGAPRPLTPFYTTISIGLQRSWHPIDQVDPESTPATSTELLRSILAGERLL</sequence>